<dbReference type="RefSeq" id="XP_007678741.1">
    <property type="nucleotide sequence ID" value="XM_007680551.1"/>
</dbReference>
<accession>M2N4L7</accession>
<dbReference type="PANTHER" id="PTHR21661">
    <property type="entry name" value="EPOXIDE HYDROLASE 1-RELATED"/>
    <property type="match status" value="1"/>
</dbReference>
<reference evidence="4 5" key="1">
    <citation type="journal article" date="2012" name="PLoS Pathog.">
        <title>Diverse lifestyles and strategies of plant pathogenesis encoded in the genomes of eighteen Dothideomycetes fungi.</title>
        <authorList>
            <person name="Ohm R.A."/>
            <person name="Feau N."/>
            <person name="Henrissat B."/>
            <person name="Schoch C.L."/>
            <person name="Horwitz B.A."/>
            <person name="Barry K.W."/>
            <person name="Condon B.J."/>
            <person name="Copeland A.C."/>
            <person name="Dhillon B."/>
            <person name="Glaser F."/>
            <person name="Hesse C.N."/>
            <person name="Kosti I."/>
            <person name="LaButti K."/>
            <person name="Lindquist E.A."/>
            <person name="Lucas S."/>
            <person name="Salamov A.A."/>
            <person name="Bradshaw R.E."/>
            <person name="Ciuffetti L."/>
            <person name="Hamelin R.C."/>
            <person name="Kema G.H.J."/>
            <person name="Lawrence C."/>
            <person name="Scott J.A."/>
            <person name="Spatafora J.W."/>
            <person name="Turgeon B.G."/>
            <person name="de Wit P.J.G.M."/>
            <person name="Zhong S."/>
            <person name="Goodwin S.B."/>
            <person name="Grigoriev I.V."/>
        </authorList>
    </citation>
    <scope>NUCLEOTIDE SEQUENCE [LARGE SCALE GENOMIC DNA]</scope>
    <source>
        <strain evidence="4 5">UAMH 10762</strain>
    </source>
</reference>
<feature type="domain" description="Epoxide hydrolase N-terminal" evidence="3">
    <location>
        <begin position="3"/>
        <end position="109"/>
    </location>
</feature>
<dbReference type="KEGG" id="bcom:BAUCODRAFT_58055"/>
<dbReference type="PANTHER" id="PTHR21661:SF71">
    <property type="entry name" value="EPOXIDE HYDROLASE N-TERMINAL DOMAIN-CONTAINING PROTEIN"/>
    <property type="match status" value="1"/>
</dbReference>
<dbReference type="EMBL" id="KB445559">
    <property type="protein sequence ID" value="EMC93954.1"/>
    <property type="molecule type" value="Genomic_DNA"/>
</dbReference>
<feature type="non-terminal residue" evidence="4">
    <location>
        <position position="233"/>
    </location>
</feature>
<comment type="similarity">
    <text evidence="1">Belongs to the peptidase S33 family.</text>
</comment>
<dbReference type="eggNOG" id="KOG2565">
    <property type="taxonomic scope" value="Eukaryota"/>
</dbReference>
<dbReference type="Proteomes" id="UP000011761">
    <property type="component" value="Unassembled WGS sequence"/>
</dbReference>
<dbReference type="OMA" id="WLERYNW"/>
<protein>
    <recommendedName>
        <fullName evidence="3">Epoxide hydrolase N-terminal domain-containing protein</fullName>
    </recommendedName>
</protein>
<dbReference type="HOGENOM" id="CLU_1192320_0_0_1"/>
<dbReference type="SUPFAM" id="SSF53474">
    <property type="entry name" value="alpha/beta-Hydrolases"/>
    <property type="match status" value="1"/>
</dbReference>
<evidence type="ECO:0000313" key="5">
    <source>
        <dbReference type="Proteomes" id="UP000011761"/>
    </source>
</evidence>
<keyword evidence="5" id="KW-1185">Reference proteome</keyword>
<evidence type="ECO:0000256" key="1">
    <source>
        <dbReference type="ARBA" id="ARBA00010088"/>
    </source>
</evidence>
<gene>
    <name evidence="4" type="ORF">BAUCODRAFT_58055</name>
</gene>
<evidence type="ECO:0000259" key="3">
    <source>
        <dbReference type="Pfam" id="PF06441"/>
    </source>
</evidence>
<proteinExistence type="inferred from homology"/>
<evidence type="ECO:0000256" key="2">
    <source>
        <dbReference type="ARBA" id="ARBA00022801"/>
    </source>
</evidence>
<sequence length="233" mass="26354">ALQPYRMHVSQRYLDLTKQKLELARFPREPQGLQTASTQTGVSKTELEPLVDHWLERYNWREQETFYNDALPQFRAAVNGTRIHFVHRQTQAPNAIPLLFVHGLPESFIAIAPMIEALCDPISTPPRGTENAQAFHVVAPSIPGFGFSDAVLEDGNVMTATAAIFDALMKMLGYHRYIAHGSGCCMALHTVNPEVPPPRFGYSSFIVWLRYRMAKLTFAMLRRSGWGYTAEEM</sequence>
<dbReference type="AlphaFoldDB" id="M2N4L7"/>
<evidence type="ECO:0000313" key="4">
    <source>
        <dbReference type="EMBL" id="EMC93954.1"/>
    </source>
</evidence>
<dbReference type="GO" id="GO:0004301">
    <property type="term" value="F:epoxide hydrolase activity"/>
    <property type="evidence" value="ECO:0007669"/>
    <property type="project" value="TreeGrafter"/>
</dbReference>
<dbReference type="GeneID" id="19115776"/>
<name>M2N4L7_BAUPA</name>
<dbReference type="InterPro" id="IPR029058">
    <property type="entry name" value="AB_hydrolase_fold"/>
</dbReference>
<dbReference type="STRING" id="717646.M2N4L7"/>
<dbReference type="OrthoDB" id="7130006at2759"/>
<dbReference type="GO" id="GO:0097176">
    <property type="term" value="P:epoxide metabolic process"/>
    <property type="evidence" value="ECO:0007669"/>
    <property type="project" value="TreeGrafter"/>
</dbReference>
<organism evidence="4 5">
    <name type="scientific">Baudoinia panamericana (strain UAMH 10762)</name>
    <name type="common">Angels' share fungus</name>
    <name type="synonym">Baudoinia compniacensis (strain UAMH 10762)</name>
    <dbReference type="NCBI Taxonomy" id="717646"/>
    <lineage>
        <taxon>Eukaryota</taxon>
        <taxon>Fungi</taxon>
        <taxon>Dikarya</taxon>
        <taxon>Ascomycota</taxon>
        <taxon>Pezizomycotina</taxon>
        <taxon>Dothideomycetes</taxon>
        <taxon>Dothideomycetidae</taxon>
        <taxon>Mycosphaerellales</taxon>
        <taxon>Teratosphaeriaceae</taxon>
        <taxon>Baudoinia</taxon>
    </lineage>
</organism>
<dbReference type="Gene3D" id="3.40.50.1820">
    <property type="entry name" value="alpha/beta hydrolase"/>
    <property type="match status" value="1"/>
</dbReference>
<feature type="non-terminal residue" evidence="4">
    <location>
        <position position="1"/>
    </location>
</feature>
<dbReference type="InterPro" id="IPR010497">
    <property type="entry name" value="Epoxide_hydro_N"/>
</dbReference>
<keyword evidence="2" id="KW-0378">Hydrolase</keyword>
<dbReference type="Pfam" id="PF06441">
    <property type="entry name" value="EHN"/>
    <property type="match status" value="1"/>
</dbReference>